<reference evidence="2 3" key="1">
    <citation type="submission" date="2018-04" db="EMBL/GenBank/DDBJ databases">
        <title>Genomic Encyclopedia of Archaeal and Bacterial Type Strains, Phase II (KMG-II): from individual species to whole genera.</title>
        <authorList>
            <person name="Goeker M."/>
        </authorList>
    </citation>
    <scope>NUCLEOTIDE SEQUENCE [LARGE SCALE GENOMIC DNA]</scope>
    <source>
        <strain evidence="2 3">DSM 5822</strain>
    </source>
</reference>
<dbReference type="InterPro" id="IPR036465">
    <property type="entry name" value="vWFA_dom_sf"/>
</dbReference>
<comment type="caution">
    <text evidence="2">The sequence shown here is derived from an EMBL/GenBank/DDBJ whole genome shotgun (WGS) entry which is preliminary data.</text>
</comment>
<name>A0A2T5J2K9_9GAMM</name>
<evidence type="ECO:0000313" key="3">
    <source>
        <dbReference type="Proteomes" id="UP000244223"/>
    </source>
</evidence>
<dbReference type="SMART" id="SM00327">
    <property type="entry name" value="VWA"/>
    <property type="match status" value="1"/>
</dbReference>
<feature type="domain" description="VWFA" evidence="1">
    <location>
        <begin position="5"/>
        <end position="183"/>
    </location>
</feature>
<dbReference type="OrthoDB" id="9806395at2"/>
<keyword evidence="3" id="KW-1185">Reference proteome</keyword>
<dbReference type="InterPro" id="IPR028274">
    <property type="entry name" value="TerY-C"/>
</dbReference>
<accession>A0A2T5J2K9</accession>
<dbReference type="Proteomes" id="UP000244223">
    <property type="component" value="Unassembled WGS sequence"/>
</dbReference>
<sequence>MRRLPIFFLLDVSESMAGDNLRQLQHGLERLVASLRTDPYALETVYLSIIAFAGKAKTLTPLVDVASFYPPRLPVGSGTALGAALSHLMAEIDQQVLKTTPERKGDWKPVVYLMTDGKPTDHLKDALYRWQKYYQHQASLVAIGVGEYADLNALAKLTPHVVHLNAQNEDDFKRFIDWVSQSVVAQSRSVSAQQNGVSLAKLDDSILSKLGDLSLAAKVDEDYVILSGVCQRSRLPYLIKYERLPMTLANGQFNVDFGRYHLVGVMPLERDYYELCDDSMATPTINTDLLVGAAGCPHCGHRYALAACGNCNNLLCIGGEGEAICPHCQYENDFVLSTGDGFDISRARG</sequence>
<proteinExistence type="predicted"/>
<evidence type="ECO:0000313" key="2">
    <source>
        <dbReference type="EMBL" id="PTQ90754.1"/>
    </source>
</evidence>
<dbReference type="PROSITE" id="PS50234">
    <property type="entry name" value="VWFA"/>
    <property type="match status" value="1"/>
</dbReference>
<dbReference type="SUPFAM" id="SSF53300">
    <property type="entry name" value="vWA-like"/>
    <property type="match status" value="1"/>
</dbReference>
<dbReference type="InterPro" id="IPR002035">
    <property type="entry name" value="VWF_A"/>
</dbReference>
<dbReference type="Pfam" id="PF00092">
    <property type="entry name" value="VWA"/>
    <property type="match status" value="1"/>
</dbReference>
<protein>
    <submittedName>
        <fullName evidence="2">Uncharacterized protein YegL</fullName>
    </submittedName>
</protein>
<evidence type="ECO:0000259" key="1">
    <source>
        <dbReference type="PROSITE" id="PS50234"/>
    </source>
</evidence>
<dbReference type="RefSeq" id="WP_107864597.1">
    <property type="nucleotide sequence ID" value="NZ_QAON01000002.1"/>
</dbReference>
<dbReference type="EMBL" id="QAON01000002">
    <property type="protein sequence ID" value="PTQ90754.1"/>
    <property type="molecule type" value="Genomic_DNA"/>
</dbReference>
<gene>
    <name evidence="2" type="ORF">C8N29_102154</name>
</gene>
<organism evidence="2 3">
    <name type="scientific">Agitococcus lubricus</name>
    <dbReference type="NCBI Taxonomy" id="1077255"/>
    <lineage>
        <taxon>Bacteria</taxon>
        <taxon>Pseudomonadati</taxon>
        <taxon>Pseudomonadota</taxon>
        <taxon>Gammaproteobacteria</taxon>
        <taxon>Moraxellales</taxon>
        <taxon>Moraxellaceae</taxon>
        <taxon>Agitococcus</taxon>
    </lineage>
</organism>
<dbReference type="Pfam" id="PF15616">
    <property type="entry name" value="TerY_C"/>
    <property type="match status" value="1"/>
</dbReference>
<dbReference type="Gene3D" id="3.40.50.410">
    <property type="entry name" value="von Willebrand factor, type A domain"/>
    <property type="match status" value="1"/>
</dbReference>
<dbReference type="AlphaFoldDB" id="A0A2T5J2K9"/>